<accession>A0A421DPW4</accession>
<evidence type="ECO:0000256" key="1">
    <source>
        <dbReference type="SAM" id="SignalP"/>
    </source>
</evidence>
<feature type="domain" description="Spore coat protein U/FanG" evidence="2">
    <location>
        <begin position="23"/>
        <end position="163"/>
    </location>
</feature>
<gene>
    <name evidence="3" type="ORF">BIY29_08245</name>
</gene>
<keyword evidence="1" id="KW-0732">Signal</keyword>
<dbReference type="SMART" id="SM00972">
    <property type="entry name" value="SCPU"/>
    <property type="match status" value="2"/>
</dbReference>
<dbReference type="InterPro" id="IPR053167">
    <property type="entry name" value="Spore_coat_component"/>
</dbReference>
<dbReference type="Pfam" id="PF05229">
    <property type="entry name" value="SCPU"/>
    <property type="match status" value="2"/>
</dbReference>
<protein>
    <submittedName>
        <fullName evidence="3">Spore coat protein U</fullName>
    </submittedName>
</protein>
<dbReference type="PANTHER" id="PTHR37089:SF1">
    <property type="entry name" value="MEMBRANE PROTEIN"/>
    <property type="match status" value="1"/>
</dbReference>
<evidence type="ECO:0000259" key="2">
    <source>
        <dbReference type="Pfam" id="PF05229"/>
    </source>
</evidence>
<dbReference type="InterPro" id="IPR007893">
    <property type="entry name" value="Spore_coat_U/FanG"/>
</dbReference>
<sequence length="321" mass="33688">MLKISGLRIMILLLGLAGSQCSFADCEVSSSTTTLGPYASSVVGVGGTQQTVTSGSGFSCSGSTLSIISTNTIKATIIGDTNSSGSTMRLRRDTSSDYIPYSLCMDSGCGTLYNINSSYTWSSTTLLGILGLFNSSDGTMPIYIRTSVGNNVAAGTYTDTITMQWDYSLCALGVLGLCIYDSGTLTSTLNLTLTITNDCEITSAPDVSFGTAALPADFPSINSSLGVRCTSLGAYTVKLTSSHPDDANWRRMTASVNGSDYYLQYQLYRADNTAWTENADYSGTGTGIAQSIPYTARINASQANQPAGTYSDTVTVAVTIN</sequence>
<proteinExistence type="predicted"/>
<name>A0A421DPW4_9GAMM</name>
<dbReference type="PANTHER" id="PTHR37089">
    <property type="entry name" value="PROTEIN U-RELATED"/>
    <property type="match status" value="1"/>
</dbReference>
<feature type="domain" description="Spore coat protein U/FanG" evidence="2">
    <location>
        <begin position="186"/>
        <end position="316"/>
    </location>
</feature>
<feature type="signal peptide" evidence="1">
    <location>
        <begin position="1"/>
        <end position="24"/>
    </location>
</feature>
<keyword evidence="3" id="KW-0167">Capsid protein</keyword>
<keyword evidence="3" id="KW-0946">Virion</keyword>
<dbReference type="RefSeq" id="WP_121574710.1">
    <property type="nucleotide sequence ID" value="NZ_MJLZ01000014.1"/>
</dbReference>
<evidence type="ECO:0000313" key="4">
    <source>
        <dbReference type="Proteomes" id="UP000285648"/>
    </source>
</evidence>
<organism evidence="3 4">
    <name type="scientific">Brenneria alni</name>
    <dbReference type="NCBI Taxonomy" id="71656"/>
    <lineage>
        <taxon>Bacteria</taxon>
        <taxon>Pseudomonadati</taxon>
        <taxon>Pseudomonadota</taxon>
        <taxon>Gammaproteobacteria</taxon>
        <taxon>Enterobacterales</taxon>
        <taxon>Pectobacteriaceae</taxon>
        <taxon>Brenneria</taxon>
    </lineage>
</organism>
<dbReference type="AlphaFoldDB" id="A0A421DPW4"/>
<dbReference type="EMBL" id="MJLZ01000014">
    <property type="protein sequence ID" value="RLM24898.1"/>
    <property type="molecule type" value="Genomic_DNA"/>
</dbReference>
<reference evidence="3 4" key="1">
    <citation type="submission" date="2016-09" db="EMBL/GenBank/DDBJ databases">
        <authorList>
            <person name="Doonan J."/>
            <person name="Pachebat J.A."/>
            <person name="Golyshin P.N."/>
            <person name="Denman S."/>
            <person name="Mcdonald J.E."/>
        </authorList>
    </citation>
    <scope>NUCLEOTIDE SEQUENCE [LARGE SCALE GENOMIC DNA]</scope>
    <source>
        <strain evidence="3 4">NCPPB 3934</strain>
    </source>
</reference>
<feature type="chain" id="PRO_5019066436" evidence="1">
    <location>
        <begin position="25"/>
        <end position="321"/>
    </location>
</feature>
<keyword evidence="4" id="KW-1185">Reference proteome</keyword>
<comment type="caution">
    <text evidence="3">The sequence shown here is derived from an EMBL/GenBank/DDBJ whole genome shotgun (WGS) entry which is preliminary data.</text>
</comment>
<evidence type="ECO:0000313" key="3">
    <source>
        <dbReference type="EMBL" id="RLM24898.1"/>
    </source>
</evidence>
<dbReference type="Proteomes" id="UP000285648">
    <property type="component" value="Unassembled WGS sequence"/>
</dbReference>
<dbReference type="OrthoDB" id="8901110at2"/>